<proteinExistence type="inferred from homology"/>
<evidence type="ECO:0000313" key="10">
    <source>
        <dbReference type="EMBL" id="CAD6196971.1"/>
    </source>
</evidence>
<evidence type="ECO:0000256" key="1">
    <source>
        <dbReference type="ARBA" id="ARBA00004123"/>
    </source>
</evidence>
<dbReference type="InterPro" id="IPR047021">
    <property type="entry name" value="REXO1/3/4-like"/>
</dbReference>
<evidence type="ECO:0000256" key="5">
    <source>
        <dbReference type="ARBA" id="ARBA00022801"/>
    </source>
</evidence>
<dbReference type="InterPro" id="IPR012337">
    <property type="entry name" value="RNaseH-like_sf"/>
</dbReference>
<evidence type="ECO:0000256" key="3">
    <source>
        <dbReference type="ARBA" id="ARBA00016937"/>
    </source>
</evidence>
<dbReference type="SUPFAM" id="SSF53098">
    <property type="entry name" value="Ribonuclease H-like"/>
    <property type="match status" value="1"/>
</dbReference>
<evidence type="ECO:0000259" key="9">
    <source>
        <dbReference type="SMART" id="SM00479"/>
    </source>
</evidence>
<reference evidence="10" key="1">
    <citation type="submission" date="2020-10" db="EMBL/GenBank/DDBJ databases">
        <authorList>
            <person name="Kikuchi T."/>
        </authorList>
    </citation>
    <scope>NUCLEOTIDE SEQUENCE</scope>
    <source>
        <strain evidence="10">NKZ352</strain>
    </source>
</reference>
<keyword evidence="4" id="KW-0540">Nuclease</keyword>
<dbReference type="PANTHER" id="PTHR12801">
    <property type="entry name" value="RNA EXONUCLEASE REXO1 / RECO3 FAMILY MEMBER-RELATED"/>
    <property type="match status" value="1"/>
</dbReference>
<dbReference type="GO" id="GO:0003676">
    <property type="term" value="F:nucleic acid binding"/>
    <property type="evidence" value="ECO:0007669"/>
    <property type="project" value="InterPro"/>
</dbReference>
<feature type="region of interest" description="Disordered" evidence="8">
    <location>
        <begin position="23"/>
        <end position="46"/>
    </location>
</feature>
<dbReference type="InterPro" id="IPR013520">
    <property type="entry name" value="Ribonucl_H"/>
</dbReference>
<dbReference type="Pfam" id="PF00929">
    <property type="entry name" value="RNase_T"/>
    <property type="match status" value="1"/>
</dbReference>
<dbReference type="GO" id="GO:0005634">
    <property type="term" value="C:nucleus"/>
    <property type="evidence" value="ECO:0007669"/>
    <property type="project" value="UniProtKB-SubCell"/>
</dbReference>
<keyword evidence="5" id="KW-0378">Hydrolase</keyword>
<dbReference type="SMART" id="SM00479">
    <property type="entry name" value="EXOIII"/>
    <property type="match status" value="1"/>
</dbReference>
<evidence type="ECO:0000256" key="6">
    <source>
        <dbReference type="ARBA" id="ARBA00022839"/>
    </source>
</evidence>
<dbReference type="InterPro" id="IPR037431">
    <property type="entry name" value="REX4_DEDDh_dom"/>
</dbReference>
<dbReference type="Proteomes" id="UP000835052">
    <property type="component" value="Unassembled WGS sequence"/>
</dbReference>
<dbReference type="InterPro" id="IPR036397">
    <property type="entry name" value="RNaseH_sf"/>
</dbReference>
<dbReference type="Gene3D" id="3.30.420.10">
    <property type="entry name" value="Ribonuclease H-like superfamily/Ribonuclease H"/>
    <property type="match status" value="1"/>
</dbReference>
<organism evidence="10 11">
    <name type="scientific">Caenorhabditis auriculariae</name>
    <dbReference type="NCBI Taxonomy" id="2777116"/>
    <lineage>
        <taxon>Eukaryota</taxon>
        <taxon>Metazoa</taxon>
        <taxon>Ecdysozoa</taxon>
        <taxon>Nematoda</taxon>
        <taxon>Chromadorea</taxon>
        <taxon>Rhabditida</taxon>
        <taxon>Rhabditina</taxon>
        <taxon>Rhabditomorpha</taxon>
        <taxon>Rhabditoidea</taxon>
        <taxon>Rhabditidae</taxon>
        <taxon>Peloderinae</taxon>
        <taxon>Caenorhabditis</taxon>
    </lineage>
</organism>
<evidence type="ECO:0000256" key="7">
    <source>
        <dbReference type="ARBA" id="ARBA00023242"/>
    </source>
</evidence>
<accession>A0A8S1HKB4</accession>
<dbReference type="FunFam" id="3.30.420.10:FF:000007">
    <property type="entry name" value="Interferon-stimulated exonuclease gene 20"/>
    <property type="match status" value="1"/>
</dbReference>
<dbReference type="GO" id="GO:0006364">
    <property type="term" value="P:rRNA processing"/>
    <property type="evidence" value="ECO:0007669"/>
    <property type="project" value="InterPro"/>
</dbReference>
<evidence type="ECO:0000256" key="8">
    <source>
        <dbReference type="SAM" id="MobiDB-lite"/>
    </source>
</evidence>
<name>A0A8S1HKB4_9PELO</name>
<gene>
    <name evidence="10" type="ORF">CAUJ_LOCUS12882</name>
</gene>
<keyword evidence="6" id="KW-0269">Exonuclease</keyword>
<dbReference type="OrthoDB" id="8191639at2759"/>
<protein>
    <recommendedName>
        <fullName evidence="3">RNA exonuclease 4</fullName>
    </recommendedName>
</protein>
<comment type="subcellular location">
    <subcellularLocation>
        <location evidence="1">Nucleus</location>
    </subcellularLocation>
</comment>
<keyword evidence="11" id="KW-1185">Reference proteome</keyword>
<feature type="domain" description="Exonuclease" evidence="9">
    <location>
        <begin position="97"/>
        <end position="259"/>
    </location>
</feature>
<comment type="similarity">
    <text evidence="2">Belongs to the REXO4 family.</text>
</comment>
<dbReference type="GO" id="GO:0008408">
    <property type="term" value="F:3'-5' exonuclease activity"/>
    <property type="evidence" value="ECO:0007669"/>
    <property type="project" value="InterPro"/>
</dbReference>
<keyword evidence="7" id="KW-0539">Nucleus</keyword>
<dbReference type="AlphaFoldDB" id="A0A8S1HKB4"/>
<dbReference type="EMBL" id="CAJGYM010000083">
    <property type="protein sequence ID" value="CAD6196971.1"/>
    <property type="molecule type" value="Genomic_DNA"/>
</dbReference>
<evidence type="ECO:0000256" key="2">
    <source>
        <dbReference type="ARBA" id="ARBA00010489"/>
    </source>
</evidence>
<dbReference type="PANTHER" id="PTHR12801:SF158">
    <property type="entry name" value="RNA EXONUCLEASE 4"/>
    <property type="match status" value="1"/>
</dbReference>
<evidence type="ECO:0000256" key="4">
    <source>
        <dbReference type="ARBA" id="ARBA00022722"/>
    </source>
</evidence>
<dbReference type="CDD" id="cd06144">
    <property type="entry name" value="REX4_like"/>
    <property type="match status" value="1"/>
</dbReference>
<evidence type="ECO:0000313" key="11">
    <source>
        <dbReference type="Proteomes" id="UP000835052"/>
    </source>
</evidence>
<comment type="caution">
    <text evidence="10">The sequence shown here is derived from an EMBL/GenBank/DDBJ whole genome shotgun (WGS) entry which is preliminary data.</text>
</comment>
<sequence>MKGAASQVDPKDLSPAWKVLQMKMKEEKEDRAREEKEKEEKMEEDGFQKVVSKGAIKKANRKRRAAEALKEAEEGSKKPAYDIPVVLKDETRGEPTAVIALDCEYVGGGSDGSTDLLARISIVNDKGEIVYDKFVKPTEKVTDFRTVVSGVRPVHLKSAIPFDTAQREASKIIKDRIVVGHALHNDFRVLKLVHGRKNTRDTAKCSVLRQLSTSTKMPSLKRLAKDVLGIEIQQGEHDSVIDARVALRLYEFVKKKWEAEIKRYRK</sequence>